<proteinExistence type="predicted"/>
<dbReference type="AlphaFoldDB" id="A0A540V6U0"/>
<organism evidence="1 2">
    <name type="scientific">Spiribacter salinus</name>
    <dbReference type="NCBI Taxonomy" id="1335746"/>
    <lineage>
        <taxon>Bacteria</taxon>
        <taxon>Pseudomonadati</taxon>
        <taxon>Pseudomonadota</taxon>
        <taxon>Gammaproteobacteria</taxon>
        <taxon>Chromatiales</taxon>
        <taxon>Ectothiorhodospiraceae</taxon>
        <taxon>Spiribacter</taxon>
    </lineage>
</organism>
<sequence>MSEDSLPKWRAPLDVQDVQRYTTRAVKAAERIMYDAYAAGDYELALKACTRLTQAAQTYLKVREAAEMEERVEALERAVEARSTNGLHVN</sequence>
<reference evidence="1 2" key="1">
    <citation type="submission" date="2019-06" db="EMBL/GenBank/DDBJ databases">
        <title>Metagenome assembled Genome of Spiribacter salinus SL48-SHIP from the microbial mat of Salt Lake 48 (Novosibirsk region, Russia).</title>
        <authorList>
            <person name="Shipova A."/>
            <person name="Rozanov A.S."/>
            <person name="Bryanskaya A.V."/>
            <person name="Peltek S.E."/>
        </authorList>
    </citation>
    <scope>NUCLEOTIDE SEQUENCE [LARGE SCALE GENOMIC DNA]</scope>
    <source>
        <strain evidence="1">SL48-SHIP-2</strain>
    </source>
</reference>
<gene>
    <name evidence="1" type="ORF">FKY71_20040</name>
</gene>
<comment type="caution">
    <text evidence="1">The sequence shown here is derived from an EMBL/GenBank/DDBJ whole genome shotgun (WGS) entry which is preliminary data.</text>
</comment>
<dbReference type="EMBL" id="VIFK01000676">
    <property type="protein sequence ID" value="TQE91893.1"/>
    <property type="molecule type" value="Genomic_DNA"/>
</dbReference>
<dbReference type="Proteomes" id="UP000315400">
    <property type="component" value="Unassembled WGS sequence"/>
</dbReference>
<name>A0A540V6U0_9GAMM</name>
<protein>
    <submittedName>
        <fullName evidence="1">Uncharacterized protein</fullName>
    </submittedName>
</protein>
<evidence type="ECO:0000313" key="2">
    <source>
        <dbReference type="Proteomes" id="UP000315400"/>
    </source>
</evidence>
<evidence type="ECO:0000313" key="1">
    <source>
        <dbReference type="EMBL" id="TQE91893.1"/>
    </source>
</evidence>
<accession>A0A540V6U0</accession>